<feature type="transmembrane region" description="Helical" evidence="8">
    <location>
        <begin position="167"/>
        <end position="186"/>
    </location>
</feature>
<dbReference type="InterPro" id="IPR039421">
    <property type="entry name" value="Type_1_exporter"/>
</dbReference>
<protein>
    <submittedName>
        <fullName evidence="11">Cyclic peptide export ABC transporter</fullName>
    </submittedName>
</protein>
<dbReference type="EMBL" id="JBJDOT010000040">
    <property type="protein sequence ID" value="MFK3866247.1"/>
    <property type="molecule type" value="Genomic_DNA"/>
</dbReference>
<keyword evidence="3" id="KW-0547">Nucleotide-binding</keyword>
<dbReference type="SUPFAM" id="SSF90123">
    <property type="entry name" value="ABC transporter transmembrane region"/>
    <property type="match status" value="1"/>
</dbReference>
<feature type="transmembrane region" description="Helical" evidence="8">
    <location>
        <begin position="292"/>
        <end position="311"/>
    </location>
</feature>
<name>A0ABW8L2K3_9GAMM</name>
<dbReference type="PANTHER" id="PTHR24221">
    <property type="entry name" value="ATP-BINDING CASSETTE SUB-FAMILY B"/>
    <property type="match status" value="1"/>
</dbReference>
<keyword evidence="5 8" id="KW-1133">Transmembrane helix</keyword>
<evidence type="ECO:0000256" key="5">
    <source>
        <dbReference type="ARBA" id="ARBA00022989"/>
    </source>
</evidence>
<keyword evidence="6 8" id="KW-0472">Membrane</keyword>
<organism evidence="11 12">
    <name type="scientific">Pseudoalteromonas rhizosphaerae</name>
    <dbReference type="NCBI Taxonomy" id="2518973"/>
    <lineage>
        <taxon>Bacteria</taxon>
        <taxon>Pseudomonadati</taxon>
        <taxon>Pseudomonadota</taxon>
        <taxon>Gammaproteobacteria</taxon>
        <taxon>Alteromonadales</taxon>
        <taxon>Pseudoalteromonadaceae</taxon>
        <taxon>Pseudoalteromonas</taxon>
    </lineage>
</organism>
<dbReference type="Gene3D" id="1.20.1560.10">
    <property type="entry name" value="ABC transporter type 1, transmembrane domain"/>
    <property type="match status" value="1"/>
</dbReference>
<sequence length="567" mass="63514">MSVDKDHQKTIKDSKMVLYDLISRNITVKKRTFAALGCISGLANALVLALINNVAENIADIHRENHILYYLALFSLTIAIYGLTQHRLMTKAAKMVEQAIDGLRVELFECVRHTELATLEKIGKEKIFTTLSKELQTISQSAQLFVIIGQSISLVFFTSMYIAYHSFVAFIVLAVLIMLGGSIHRLRADEIQKNMQQSFESENKLIQRLSDLLDGFKEVKLSVPRADDLEYEFAMDSARAKRSKTKTQTLFASDFILSQISFFAATGAMVFIVPVLSHVYTDVVIKVTTASLFLIGPITSIVGGIPIFTAASEAGQNVLALEKELQSEQEKIQHTKSAHAELATFEQIQLSGAYYQHNRAPGEHAFVVGPIDFQLQRGKITFITGGNGSGKTTFIRMLTGLYELQAGKILLDGQQLNETSLQGYRSLFTAVFSDFHLFKQLYGIHDTKQQEIDEWLAFLEMNSKVSIVDGQFSTVDLSSGQRKRLALLSTILENRPVYIFDEWAADQDPIFRRKFYEQVLPRLKARGNTVIAITHDDTYFHLADAHLKMVEGQLTDNNDIISNGVSS</sequence>
<dbReference type="InterPro" id="IPR003593">
    <property type="entry name" value="AAA+_ATPase"/>
</dbReference>
<evidence type="ECO:0000256" key="3">
    <source>
        <dbReference type="ARBA" id="ARBA00022741"/>
    </source>
</evidence>
<proteinExistence type="predicted"/>
<dbReference type="InterPro" id="IPR011527">
    <property type="entry name" value="ABC1_TM_dom"/>
</dbReference>
<dbReference type="PROSITE" id="PS50893">
    <property type="entry name" value="ABC_TRANSPORTER_2"/>
    <property type="match status" value="1"/>
</dbReference>
<keyword evidence="4" id="KW-0067">ATP-binding</keyword>
<dbReference type="Proteomes" id="UP001620262">
    <property type="component" value="Unassembled WGS sequence"/>
</dbReference>
<dbReference type="InterPro" id="IPR005898">
    <property type="entry name" value="Cyc_pep_transpt_SyrD/YojI"/>
</dbReference>
<feature type="coiled-coil region" evidence="7">
    <location>
        <begin position="311"/>
        <end position="338"/>
    </location>
</feature>
<keyword evidence="2 8" id="KW-0812">Transmembrane</keyword>
<feature type="transmembrane region" description="Helical" evidence="8">
    <location>
        <begin position="33"/>
        <end position="55"/>
    </location>
</feature>
<dbReference type="Pfam" id="PF00664">
    <property type="entry name" value="ABC_membrane"/>
    <property type="match status" value="1"/>
</dbReference>
<dbReference type="Gene3D" id="3.40.50.300">
    <property type="entry name" value="P-loop containing nucleotide triphosphate hydrolases"/>
    <property type="match status" value="1"/>
</dbReference>
<dbReference type="RefSeq" id="WP_404676363.1">
    <property type="nucleotide sequence ID" value="NZ_JBJDOT010000040.1"/>
</dbReference>
<comment type="caution">
    <text evidence="11">The sequence shown here is derived from an EMBL/GenBank/DDBJ whole genome shotgun (WGS) entry which is preliminary data.</text>
</comment>
<dbReference type="SMART" id="SM00382">
    <property type="entry name" value="AAA"/>
    <property type="match status" value="1"/>
</dbReference>
<dbReference type="PROSITE" id="PS00211">
    <property type="entry name" value="ABC_TRANSPORTER_1"/>
    <property type="match status" value="1"/>
</dbReference>
<dbReference type="InterPro" id="IPR017871">
    <property type="entry name" value="ABC_transporter-like_CS"/>
</dbReference>
<feature type="transmembrane region" description="Helical" evidence="8">
    <location>
        <begin position="249"/>
        <end position="272"/>
    </location>
</feature>
<dbReference type="NCBIfam" id="TIGR01194">
    <property type="entry name" value="cyc_pep_trnsptr"/>
    <property type="match status" value="1"/>
</dbReference>
<evidence type="ECO:0000256" key="2">
    <source>
        <dbReference type="ARBA" id="ARBA00022692"/>
    </source>
</evidence>
<evidence type="ECO:0000256" key="6">
    <source>
        <dbReference type="ARBA" id="ARBA00023136"/>
    </source>
</evidence>
<gene>
    <name evidence="11" type="ORF">ACI2JU_20560</name>
</gene>
<feature type="domain" description="ABC transporter" evidence="9">
    <location>
        <begin position="348"/>
        <end position="565"/>
    </location>
</feature>
<evidence type="ECO:0000256" key="8">
    <source>
        <dbReference type="SAM" id="Phobius"/>
    </source>
</evidence>
<feature type="transmembrane region" description="Helical" evidence="8">
    <location>
        <begin position="67"/>
        <end position="84"/>
    </location>
</feature>
<dbReference type="PANTHER" id="PTHR24221:SF654">
    <property type="entry name" value="ATP-BINDING CASSETTE SUB-FAMILY B MEMBER 6"/>
    <property type="match status" value="1"/>
</dbReference>
<keyword evidence="12" id="KW-1185">Reference proteome</keyword>
<dbReference type="InterPro" id="IPR027417">
    <property type="entry name" value="P-loop_NTPase"/>
</dbReference>
<evidence type="ECO:0000259" key="10">
    <source>
        <dbReference type="PROSITE" id="PS50929"/>
    </source>
</evidence>
<dbReference type="PROSITE" id="PS50929">
    <property type="entry name" value="ABC_TM1F"/>
    <property type="match status" value="1"/>
</dbReference>
<evidence type="ECO:0000313" key="12">
    <source>
        <dbReference type="Proteomes" id="UP001620262"/>
    </source>
</evidence>
<evidence type="ECO:0000313" key="11">
    <source>
        <dbReference type="EMBL" id="MFK3866247.1"/>
    </source>
</evidence>
<evidence type="ECO:0000256" key="4">
    <source>
        <dbReference type="ARBA" id="ARBA00022840"/>
    </source>
</evidence>
<comment type="subcellular location">
    <subcellularLocation>
        <location evidence="1">Cell membrane</location>
        <topology evidence="1">Multi-pass membrane protein</topology>
    </subcellularLocation>
</comment>
<evidence type="ECO:0000259" key="9">
    <source>
        <dbReference type="PROSITE" id="PS50893"/>
    </source>
</evidence>
<keyword evidence="7" id="KW-0175">Coiled coil</keyword>
<dbReference type="InterPro" id="IPR036640">
    <property type="entry name" value="ABC1_TM_sf"/>
</dbReference>
<evidence type="ECO:0000256" key="7">
    <source>
        <dbReference type="SAM" id="Coils"/>
    </source>
</evidence>
<accession>A0ABW8L2K3</accession>
<evidence type="ECO:0000256" key="1">
    <source>
        <dbReference type="ARBA" id="ARBA00004651"/>
    </source>
</evidence>
<reference evidence="11 12" key="1">
    <citation type="submission" date="2024-11" db="EMBL/GenBank/DDBJ databases">
        <title>The Natural Products Discovery Center: Release of the First 8490 Sequenced Strains for Exploring Actinobacteria Biosynthetic Diversity.</title>
        <authorList>
            <person name="Kalkreuter E."/>
            <person name="Kautsar S.A."/>
            <person name="Yang D."/>
            <person name="Bader C.D."/>
            <person name="Teijaro C.N."/>
            <person name="Fluegel L."/>
            <person name="Davis C.M."/>
            <person name="Simpson J.R."/>
            <person name="Lauterbach L."/>
            <person name="Steele A.D."/>
            <person name="Gui C."/>
            <person name="Meng S."/>
            <person name="Li G."/>
            <person name="Viehrig K."/>
            <person name="Ye F."/>
            <person name="Su P."/>
            <person name="Kiefer A.F."/>
            <person name="Nichols A."/>
            <person name="Cepeda A.J."/>
            <person name="Yan W."/>
            <person name="Fan B."/>
            <person name="Jiang Y."/>
            <person name="Adhikari A."/>
            <person name="Zheng C.-J."/>
            <person name="Schuster L."/>
            <person name="Cowan T.M."/>
            <person name="Smanski M.J."/>
            <person name="Chevrette M.G."/>
            <person name="De Carvalho L.P.S."/>
            <person name="Shen B."/>
        </authorList>
    </citation>
    <scope>NUCLEOTIDE SEQUENCE [LARGE SCALE GENOMIC DNA]</scope>
    <source>
        <strain evidence="11 12">NPDC078403</strain>
    </source>
</reference>
<feature type="domain" description="ABC transmembrane type-1" evidence="10">
    <location>
        <begin position="34"/>
        <end position="310"/>
    </location>
</feature>
<dbReference type="Pfam" id="PF00005">
    <property type="entry name" value="ABC_tran"/>
    <property type="match status" value="1"/>
</dbReference>
<dbReference type="SUPFAM" id="SSF52540">
    <property type="entry name" value="P-loop containing nucleoside triphosphate hydrolases"/>
    <property type="match status" value="1"/>
</dbReference>
<dbReference type="InterPro" id="IPR003439">
    <property type="entry name" value="ABC_transporter-like_ATP-bd"/>
</dbReference>